<sequence length="109" mass="11575">MLDIDDAESGPDGIAELADPPRRRPAPRLSSDGLALVVAGAVRLEAARRGLSQQQLATELGLSRTAVSARFRGRVAWSLDEVGLLAQLFGCRVVELVTEAPTPAGRSVW</sequence>
<dbReference type="Proteomes" id="UP001500956">
    <property type="component" value="Unassembled WGS sequence"/>
</dbReference>
<dbReference type="CDD" id="cd00093">
    <property type="entry name" value="HTH_XRE"/>
    <property type="match status" value="1"/>
</dbReference>
<evidence type="ECO:0000259" key="2">
    <source>
        <dbReference type="PROSITE" id="PS50943"/>
    </source>
</evidence>
<evidence type="ECO:0000256" key="1">
    <source>
        <dbReference type="SAM" id="MobiDB-lite"/>
    </source>
</evidence>
<keyword evidence="4" id="KW-1185">Reference proteome</keyword>
<dbReference type="EMBL" id="BAABID010000001">
    <property type="protein sequence ID" value="GAA4716782.1"/>
    <property type="molecule type" value="Genomic_DNA"/>
</dbReference>
<dbReference type="SUPFAM" id="SSF47413">
    <property type="entry name" value="lambda repressor-like DNA-binding domains"/>
    <property type="match status" value="1"/>
</dbReference>
<evidence type="ECO:0000313" key="4">
    <source>
        <dbReference type="Proteomes" id="UP001500956"/>
    </source>
</evidence>
<feature type="domain" description="HTH cro/C1-type" evidence="2">
    <location>
        <begin position="42"/>
        <end position="96"/>
    </location>
</feature>
<comment type="caution">
    <text evidence="3">The sequence shown here is derived from an EMBL/GenBank/DDBJ whole genome shotgun (WGS) entry which is preliminary data.</text>
</comment>
<feature type="region of interest" description="Disordered" evidence="1">
    <location>
        <begin position="1"/>
        <end position="29"/>
    </location>
</feature>
<evidence type="ECO:0000313" key="3">
    <source>
        <dbReference type="EMBL" id="GAA4716782.1"/>
    </source>
</evidence>
<organism evidence="3 4">
    <name type="scientific">Isoptericola chiayiensis</name>
    <dbReference type="NCBI Taxonomy" id="579446"/>
    <lineage>
        <taxon>Bacteria</taxon>
        <taxon>Bacillati</taxon>
        <taxon>Actinomycetota</taxon>
        <taxon>Actinomycetes</taxon>
        <taxon>Micrococcales</taxon>
        <taxon>Promicromonosporaceae</taxon>
        <taxon>Isoptericola</taxon>
    </lineage>
</organism>
<dbReference type="InterPro" id="IPR010982">
    <property type="entry name" value="Lambda_DNA-bd_dom_sf"/>
</dbReference>
<gene>
    <name evidence="3" type="ORF">GCM10023216_00840</name>
</gene>
<accession>A0ABP8XZ05</accession>
<dbReference type="InterPro" id="IPR001387">
    <property type="entry name" value="Cro/C1-type_HTH"/>
</dbReference>
<dbReference type="PROSITE" id="PS50943">
    <property type="entry name" value="HTH_CROC1"/>
    <property type="match status" value="1"/>
</dbReference>
<name>A0ABP8XZ05_9MICO</name>
<proteinExistence type="predicted"/>
<dbReference type="SMART" id="SM00530">
    <property type="entry name" value="HTH_XRE"/>
    <property type="match status" value="1"/>
</dbReference>
<dbReference type="Pfam" id="PF01381">
    <property type="entry name" value="HTH_3"/>
    <property type="match status" value="1"/>
</dbReference>
<reference evidence="4" key="1">
    <citation type="journal article" date="2019" name="Int. J. Syst. Evol. Microbiol.">
        <title>The Global Catalogue of Microorganisms (GCM) 10K type strain sequencing project: providing services to taxonomists for standard genome sequencing and annotation.</title>
        <authorList>
            <consortium name="The Broad Institute Genomics Platform"/>
            <consortium name="The Broad Institute Genome Sequencing Center for Infectious Disease"/>
            <person name="Wu L."/>
            <person name="Ma J."/>
        </authorList>
    </citation>
    <scope>NUCLEOTIDE SEQUENCE [LARGE SCALE GENOMIC DNA]</scope>
    <source>
        <strain evidence="4">JCM 18063</strain>
    </source>
</reference>
<dbReference type="Gene3D" id="1.10.260.40">
    <property type="entry name" value="lambda repressor-like DNA-binding domains"/>
    <property type="match status" value="1"/>
</dbReference>
<protein>
    <recommendedName>
        <fullName evidence="2">HTH cro/C1-type domain-containing protein</fullName>
    </recommendedName>
</protein>